<protein>
    <submittedName>
        <fullName evidence="1">Uncharacterized protein</fullName>
    </submittedName>
</protein>
<gene>
    <name evidence="1" type="ORF">NMY3_01542</name>
</gene>
<dbReference type="Gene3D" id="3.30.1460.10">
    <property type="match status" value="1"/>
</dbReference>
<name>A0A654LX14_9ARCH</name>
<organism evidence="1 2">
    <name type="scientific">Candidatus Nitrosocosmicus oleophilus</name>
    <dbReference type="NCBI Taxonomy" id="1353260"/>
    <lineage>
        <taxon>Archaea</taxon>
        <taxon>Nitrososphaerota</taxon>
        <taxon>Nitrososphaeria</taxon>
        <taxon>Nitrososphaerales</taxon>
        <taxon>Nitrososphaeraceae</taxon>
        <taxon>Candidatus Nitrosocosmicus</taxon>
    </lineage>
</organism>
<sequence>MAYKIILSSGKEIYLGLEKSVDRITIQNTLPLPPDIKIIYELSPNKSKFLNELKVHLMQMEVSTEIYPSFEKLESINLANFIYFDGFSRNKLIHEIHKLADATDLVFIMWKKFTESHLPSDGQKS</sequence>
<dbReference type="InterPro" id="IPR018747">
    <property type="entry name" value="DUF2299"/>
</dbReference>
<evidence type="ECO:0000313" key="1">
    <source>
        <dbReference type="EMBL" id="ALI35745.1"/>
    </source>
</evidence>
<dbReference type="Pfam" id="PF10061">
    <property type="entry name" value="DUF2299"/>
    <property type="match status" value="1"/>
</dbReference>
<dbReference type="Proteomes" id="UP000058925">
    <property type="component" value="Chromosome"/>
</dbReference>
<dbReference type="AlphaFoldDB" id="A0A654LX14"/>
<accession>A0A654LX14</accession>
<keyword evidence="2" id="KW-1185">Reference proteome</keyword>
<dbReference type="EMBL" id="CP012850">
    <property type="protein sequence ID" value="ALI35745.1"/>
    <property type="molecule type" value="Genomic_DNA"/>
</dbReference>
<proteinExistence type="predicted"/>
<reference evidence="2" key="1">
    <citation type="submission" date="2015-10" db="EMBL/GenBank/DDBJ databases">
        <title>Niche specialization of a soil ammonia-oxidizing archaeon, Candidatus Nitrosocosmicus oleophilus.</title>
        <authorList>
            <person name="Jung M.-Y."/>
            <person name="Rhee S.-K."/>
        </authorList>
    </citation>
    <scope>NUCLEOTIDE SEQUENCE [LARGE SCALE GENOMIC DNA]</scope>
    <source>
        <strain evidence="2">MY3</strain>
    </source>
</reference>
<evidence type="ECO:0000313" key="2">
    <source>
        <dbReference type="Proteomes" id="UP000058925"/>
    </source>
</evidence>
<dbReference type="KEGG" id="taa:NMY3_01542"/>